<evidence type="ECO:0000313" key="3">
    <source>
        <dbReference type="Proteomes" id="UP000023152"/>
    </source>
</evidence>
<reference evidence="2 3" key="1">
    <citation type="journal article" date="2013" name="Curr. Biol.">
        <title>The Genome of the Foraminiferan Reticulomyxa filosa.</title>
        <authorList>
            <person name="Glockner G."/>
            <person name="Hulsmann N."/>
            <person name="Schleicher M."/>
            <person name="Noegel A.A."/>
            <person name="Eichinger L."/>
            <person name="Gallinger C."/>
            <person name="Pawlowski J."/>
            <person name="Sierra R."/>
            <person name="Euteneuer U."/>
            <person name="Pillet L."/>
            <person name="Moustafa A."/>
            <person name="Platzer M."/>
            <person name="Groth M."/>
            <person name="Szafranski K."/>
            <person name="Schliwa M."/>
        </authorList>
    </citation>
    <scope>NUCLEOTIDE SEQUENCE [LARGE SCALE GENOMIC DNA]</scope>
</reference>
<comment type="caution">
    <text evidence="2">The sequence shown here is derived from an EMBL/GenBank/DDBJ whole genome shotgun (WGS) entry which is preliminary data.</text>
</comment>
<evidence type="ECO:0000256" key="1">
    <source>
        <dbReference type="SAM" id="MobiDB-lite"/>
    </source>
</evidence>
<protein>
    <submittedName>
        <fullName evidence="2">Uncharacterized protein</fullName>
    </submittedName>
</protein>
<dbReference type="EMBL" id="ASPP01028357">
    <property type="protein sequence ID" value="ETO05246.1"/>
    <property type="molecule type" value="Genomic_DNA"/>
</dbReference>
<sequence>MASTQSDYDCDPSENYQKLFILKKEQKVNLTENKTVQKPNNIQILSKNKESEPTRKVEAPKSNGSRTNNKKDLINRISKSQNQIQNKHKDNNQNNNNINEISQLQKEIADLCLIVK</sequence>
<organism evidence="2 3">
    <name type="scientific">Reticulomyxa filosa</name>
    <dbReference type="NCBI Taxonomy" id="46433"/>
    <lineage>
        <taxon>Eukaryota</taxon>
        <taxon>Sar</taxon>
        <taxon>Rhizaria</taxon>
        <taxon>Retaria</taxon>
        <taxon>Foraminifera</taxon>
        <taxon>Monothalamids</taxon>
        <taxon>Reticulomyxidae</taxon>
        <taxon>Reticulomyxa</taxon>
    </lineage>
</organism>
<feature type="region of interest" description="Disordered" evidence="1">
    <location>
        <begin position="39"/>
        <end position="71"/>
    </location>
</feature>
<gene>
    <name evidence="2" type="ORF">RFI_32150</name>
</gene>
<dbReference type="AlphaFoldDB" id="X6LV47"/>
<keyword evidence="3" id="KW-1185">Reference proteome</keyword>
<evidence type="ECO:0000313" key="2">
    <source>
        <dbReference type="EMBL" id="ETO05246.1"/>
    </source>
</evidence>
<feature type="compositionally biased region" description="Basic and acidic residues" evidence="1">
    <location>
        <begin position="47"/>
        <end position="59"/>
    </location>
</feature>
<proteinExistence type="predicted"/>
<dbReference type="Proteomes" id="UP000023152">
    <property type="component" value="Unassembled WGS sequence"/>
</dbReference>
<accession>X6LV47</accession>
<name>X6LV47_RETFI</name>